<sequence length="225" mass="23807">MSTRRRPSNVIWSAEQAVAELHAAESGDARVAVLHAYLGLKAARGKTRAEVRAKLLALAGSVPEYADAFVRVSADLGLGGEGDDMSPTRRRQQPLRSATAPVDAFPARPLPRHSTSDDAAAHALAHHHASAGFARRSSSSAAVVTAVPARPVHLPVDRQCTRTGVSPHALAAKLEACSPSEREMKAAASLAGGYDDEEDEWEAYYAAASARTAARVGERKPSVRM</sequence>
<proteinExistence type="predicted"/>
<feature type="region of interest" description="Disordered" evidence="1">
    <location>
        <begin position="79"/>
        <end position="115"/>
    </location>
</feature>
<dbReference type="Proteomes" id="UP000827549">
    <property type="component" value="Chromosome 5"/>
</dbReference>
<organism evidence="2 3">
    <name type="scientific">Vanrija pseudolonga</name>
    <dbReference type="NCBI Taxonomy" id="143232"/>
    <lineage>
        <taxon>Eukaryota</taxon>
        <taxon>Fungi</taxon>
        <taxon>Dikarya</taxon>
        <taxon>Basidiomycota</taxon>
        <taxon>Agaricomycotina</taxon>
        <taxon>Tremellomycetes</taxon>
        <taxon>Trichosporonales</taxon>
        <taxon>Trichosporonaceae</taxon>
        <taxon>Vanrija</taxon>
    </lineage>
</organism>
<evidence type="ECO:0000313" key="3">
    <source>
        <dbReference type="Proteomes" id="UP000827549"/>
    </source>
</evidence>
<protein>
    <submittedName>
        <fullName evidence="2">Uncharacterized protein</fullName>
    </submittedName>
</protein>
<dbReference type="AlphaFoldDB" id="A0AAF0YGK3"/>
<keyword evidence="3" id="KW-1185">Reference proteome</keyword>
<accession>A0AAF0YGK3</accession>
<reference evidence="2" key="1">
    <citation type="submission" date="2023-10" db="EMBL/GenBank/DDBJ databases">
        <authorList>
            <person name="Noh H."/>
        </authorList>
    </citation>
    <scope>NUCLEOTIDE SEQUENCE</scope>
    <source>
        <strain evidence="2">DUCC4014</strain>
    </source>
</reference>
<gene>
    <name evidence="2" type="ORF">LOC62_05G007748</name>
</gene>
<name>A0AAF0YGK3_9TREE</name>
<dbReference type="RefSeq" id="XP_062630252.1">
    <property type="nucleotide sequence ID" value="XM_062774268.1"/>
</dbReference>
<evidence type="ECO:0000256" key="1">
    <source>
        <dbReference type="SAM" id="MobiDB-lite"/>
    </source>
</evidence>
<dbReference type="EMBL" id="CP086718">
    <property type="protein sequence ID" value="WOO84226.1"/>
    <property type="molecule type" value="Genomic_DNA"/>
</dbReference>
<evidence type="ECO:0000313" key="2">
    <source>
        <dbReference type="EMBL" id="WOO84226.1"/>
    </source>
</evidence>
<dbReference type="GeneID" id="87810919"/>